<feature type="compositionally biased region" description="Basic residues" evidence="1">
    <location>
        <begin position="797"/>
        <end position="809"/>
    </location>
</feature>
<feature type="region of interest" description="Disordered" evidence="1">
    <location>
        <begin position="528"/>
        <end position="551"/>
    </location>
</feature>
<dbReference type="SUPFAM" id="SSF57716">
    <property type="entry name" value="Glucocorticoid receptor-like (DNA-binding domain)"/>
    <property type="match status" value="1"/>
</dbReference>
<organism evidence="3 4">
    <name type="scientific">Salinomyces thailandicus</name>
    <dbReference type="NCBI Taxonomy" id="706561"/>
    <lineage>
        <taxon>Eukaryota</taxon>
        <taxon>Fungi</taxon>
        <taxon>Dikarya</taxon>
        <taxon>Ascomycota</taxon>
        <taxon>Pezizomycotina</taxon>
        <taxon>Dothideomycetes</taxon>
        <taxon>Dothideomycetidae</taxon>
        <taxon>Mycosphaerellales</taxon>
        <taxon>Teratosphaeriaceae</taxon>
        <taxon>Salinomyces</taxon>
    </lineage>
</organism>
<dbReference type="GO" id="GO:0000183">
    <property type="term" value="P:rDNA heterochromatin formation"/>
    <property type="evidence" value="ECO:0007669"/>
    <property type="project" value="TreeGrafter"/>
</dbReference>
<protein>
    <recommendedName>
        <fullName evidence="2">Ams2/SPT21 N-terminal domain-containing protein</fullName>
    </recommendedName>
</protein>
<feature type="region of interest" description="Disordered" evidence="1">
    <location>
        <begin position="784"/>
        <end position="917"/>
    </location>
</feature>
<evidence type="ECO:0000313" key="3">
    <source>
        <dbReference type="EMBL" id="TKA29195.1"/>
    </source>
</evidence>
<dbReference type="Pfam" id="PF25823">
    <property type="entry name" value="Ams2-SPT21_N"/>
    <property type="match status" value="1"/>
</dbReference>
<feature type="compositionally biased region" description="Polar residues" evidence="1">
    <location>
        <begin position="884"/>
        <end position="907"/>
    </location>
</feature>
<feature type="region of interest" description="Disordered" evidence="1">
    <location>
        <begin position="723"/>
        <end position="745"/>
    </location>
</feature>
<keyword evidence="4" id="KW-1185">Reference proteome</keyword>
<feature type="compositionally biased region" description="Basic and acidic residues" evidence="1">
    <location>
        <begin position="1102"/>
        <end position="1117"/>
    </location>
</feature>
<name>A0A4U0U4V4_9PEZI</name>
<evidence type="ECO:0000313" key="4">
    <source>
        <dbReference type="Proteomes" id="UP000308549"/>
    </source>
</evidence>
<comment type="caution">
    <text evidence="3">The sequence shown here is derived from an EMBL/GenBank/DDBJ whole genome shotgun (WGS) entry which is preliminary data.</text>
</comment>
<dbReference type="EMBL" id="NAJL01000015">
    <property type="protein sequence ID" value="TKA29195.1"/>
    <property type="molecule type" value="Genomic_DNA"/>
</dbReference>
<dbReference type="InterPro" id="IPR042403">
    <property type="entry name" value="Spt21/Ams2"/>
</dbReference>
<dbReference type="InterPro" id="IPR013088">
    <property type="entry name" value="Znf_NHR/GATA"/>
</dbReference>
<accession>A0A4U0U4V4</accession>
<feature type="region of interest" description="Disordered" evidence="1">
    <location>
        <begin position="1049"/>
        <end position="1124"/>
    </location>
</feature>
<dbReference type="GO" id="GO:0008270">
    <property type="term" value="F:zinc ion binding"/>
    <property type="evidence" value="ECO:0007669"/>
    <property type="project" value="InterPro"/>
</dbReference>
<evidence type="ECO:0000256" key="1">
    <source>
        <dbReference type="SAM" id="MobiDB-lite"/>
    </source>
</evidence>
<feature type="region of interest" description="Disordered" evidence="1">
    <location>
        <begin position="247"/>
        <end position="316"/>
    </location>
</feature>
<feature type="compositionally biased region" description="Polar residues" evidence="1">
    <location>
        <begin position="1069"/>
        <end position="1101"/>
    </location>
</feature>
<proteinExistence type="predicted"/>
<feature type="region of interest" description="Disordered" evidence="1">
    <location>
        <begin position="431"/>
        <end position="461"/>
    </location>
</feature>
<evidence type="ECO:0000259" key="2">
    <source>
        <dbReference type="Pfam" id="PF25823"/>
    </source>
</evidence>
<dbReference type="AlphaFoldDB" id="A0A4U0U4V4"/>
<reference evidence="3 4" key="1">
    <citation type="submission" date="2017-03" db="EMBL/GenBank/DDBJ databases">
        <title>Genomes of endolithic fungi from Antarctica.</title>
        <authorList>
            <person name="Coleine C."/>
            <person name="Masonjones S."/>
            <person name="Stajich J.E."/>
        </authorList>
    </citation>
    <scope>NUCLEOTIDE SEQUENCE [LARGE SCALE GENOMIC DNA]</scope>
    <source>
        <strain evidence="3 4">CCFEE 6315</strain>
    </source>
</reference>
<feature type="compositionally biased region" description="Polar residues" evidence="1">
    <location>
        <begin position="266"/>
        <end position="303"/>
    </location>
</feature>
<dbReference type="Proteomes" id="UP000308549">
    <property type="component" value="Unassembled WGS sequence"/>
</dbReference>
<dbReference type="PANTHER" id="PTHR39147:SF1">
    <property type="entry name" value="PROTEIN SPT21"/>
    <property type="match status" value="1"/>
</dbReference>
<dbReference type="OrthoDB" id="3199820at2759"/>
<gene>
    <name evidence="3" type="ORF">B0A50_03705</name>
</gene>
<feature type="domain" description="Ams2/SPT21 N-terminal" evidence="2">
    <location>
        <begin position="12"/>
        <end position="149"/>
    </location>
</feature>
<dbReference type="GO" id="GO:0030466">
    <property type="term" value="P:silent mating-type cassette heterochromatin formation"/>
    <property type="evidence" value="ECO:0007669"/>
    <property type="project" value="TreeGrafter"/>
</dbReference>
<dbReference type="PANTHER" id="PTHR39147">
    <property type="entry name" value="PROTEIN SPT21"/>
    <property type="match status" value="1"/>
</dbReference>
<sequence length="1198" mass="129924">MDFDNGGDYGDLPTRPMRVKVLYSFDPDDKTRCLARFPHTLQIPVVAIDEDSHVGVIGLQQCLQAVTTASPELLSQLSNADFTIYAYDYSEYETPLVGQGLLSAALAAGSGPVAVEKTMITGRVCKNVPAIFSGGVKETLEVKLRLTPVQKAVQTVSRPVEGLRSVSPAMSAGFDPNAWNASRPQTQRPTDYFNFDRGTTTSESELALMDEMLGIGSSSEERGSGQQKMGGMGMAQTLTDPTLSANPAFAHSAPGSRAGSPLMGVDSSTHNDQQRHQSFSGNSHQFSGQYRPASRTSLCSEVQPSRDHRQASTQPVQQQTEVFYNDEGQPRKRAKVMQTDWHGRSSFGAKSGDLRVTAATTHSMQMHRPIPKRPGMPGFDLEPPPRVPTPVPQVNPMLGKPRAPQPAPSRSFLRQASIMSMNSDLMSDADQYSDAIGTSPEDGSADGTPQDIPSSPPVFPALNRTQLSSPMLPTFPGPKFVDSGFMSGGQYGSNVHENYDDDDEDRSPDAQDLEVAAQYRARRQDTLEAAEATPSDMNVELETPGDMDQLPHKMLLNLPTARQNSINQGPKPRRPPLQKALTDAGPFSIGASATDEMIPRPEAVQSRRSSLALPPLHAPTGQAQTQLQVQAPAQAQKPKRKYTRRQRPDGEGSEAGSPAPSDTEGGRLRGPRRSGSGAKRSVIIQQRLQESLNKGEMPQFCTHCGAIETPTWRKMYLKEVDGKPSPLDEAEGEGETIGVEPLEFEGQNGEVSRFLIRKSMKKTKENPPGKNFKEVTVCNPCGLWFNKTRSMRPSNRWGRKSGTRRPKRKQNADGSDLPATDGPEPQSEAFFSEMPGPDDANIDPDLSGENQSTGCGSDGRQSEERQPSDVPLGGARGGADVQRAPNTRPRSNSLQLTRPRSVSNASQRGGALARAVQSSPVRFVGSQESPIEIEEITPKPIRRLLFPSPRREGEVKGLDADIPGCAVVAAPATSTNLQTAASLKAGVVLEGGEVSVFEAFTFDKENLPPGLEVDDELAHLFDGSPTNLFKTPRKTPARAPLSTFRSQRQLNHLLKTPTPSSRKRRKALSPTTNGNIANTASAATNDFMTSPTSSRYFLRSTPSREARTPPRSADRRVNGSAERSNNTVEMTPFSRHIAQMLSDNNTGSANWSSPSQVFDFSEMPAFQDTPGRQRGEVVDWDGIGDVLSSDFTAFEGKS</sequence>
<feature type="compositionally biased region" description="Low complexity" evidence="1">
    <location>
        <begin position="622"/>
        <end position="636"/>
    </location>
</feature>
<dbReference type="GO" id="GO:0006357">
    <property type="term" value="P:regulation of transcription by RNA polymerase II"/>
    <property type="evidence" value="ECO:0007669"/>
    <property type="project" value="TreeGrafter"/>
</dbReference>
<feature type="region of interest" description="Disordered" evidence="1">
    <location>
        <begin position="563"/>
        <end position="682"/>
    </location>
</feature>
<dbReference type="InterPro" id="IPR057725">
    <property type="entry name" value="Ams2-SPT21_N"/>
</dbReference>
<dbReference type="Gene3D" id="3.30.50.10">
    <property type="entry name" value="Erythroid Transcription Factor GATA-1, subunit A"/>
    <property type="match status" value="1"/>
</dbReference>
<feature type="region of interest" description="Disordered" evidence="1">
    <location>
        <begin position="486"/>
        <end position="508"/>
    </location>
</feature>